<dbReference type="AlphaFoldDB" id="A0A379G9K4"/>
<sequence>MFCFCLLCVSFLVGNVVIPEHISYFLPEREICFYRVIALSENLFTILDIIQKNLNRTAKLRNIYGNNQQFQNIFRAKAKFRQRLNKHFPHLLKFVFVSLS</sequence>
<protein>
    <submittedName>
        <fullName evidence="1">Uncharacterized protein</fullName>
    </submittedName>
</protein>
<dbReference type="EMBL" id="UGTP01000002">
    <property type="protein sequence ID" value="SUC37581.1"/>
    <property type="molecule type" value="Genomic_DNA"/>
</dbReference>
<gene>
    <name evidence="1" type="ORF">NCTC13043_02071</name>
</gene>
<accession>A0A379G9K4</accession>
<proteinExistence type="predicted"/>
<reference evidence="1 2" key="1">
    <citation type="submission" date="2018-06" db="EMBL/GenBank/DDBJ databases">
        <authorList>
            <consortium name="Pathogen Informatics"/>
            <person name="Doyle S."/>
        </authorList>
    </citation>
    <scope>NUCLEOTIDE SEQUENCE [LARGE SCALE GENOMIC DNA]</scope>
    <source>
        <strain evidence="1 2">NCTC13043</strain>
    </source>
</reference>
<evidence type="ECO:0000313" key="2">
    <source>
        <dbReference type="Proteomes" id="UP000254235"/>
    </source>
</evidence>
<name>A0A379G9K4_9BACT</name>
<evidence type="ECO:0000313" key="1">
    <source>
        <dbReference type="EMBL" id="SUC37581.1"/>
    </source>
</evidence>
<dbReference type="Proteomes" id="UP000254235">
    <property type="component" value="Unassembled WGS sequence"/>
</dbReference>
<organism evidence="1 2">
    <name type="scientific">Prevotella pallens</name>
    <dbReference type="NCBI Taxonomy" id="60133"/>
    <lineage>
        <taxon>Bacteria</taxon>
        <taxon>Pseudomonadati</taxon>
        <taxon>Bacteroidota</taxon>
        <taxon>Bacteroidia</taxon>
        <taxon>Bacteroidales</taxon>
        <taxon>Prevotellaceae</taxon>
        <taxon>Prevotella</taxon>
    </lineage>
</organism>